<gene>
    <name evidence="3" type="primary">LOC113039691</name>
</gene>
<reference evidence="3" key="1">
    <citation type="submission" date="2025-08" db="UniProtKB">
        <authorList>
            <consortium name="RefSeq"/>
        </authorList>
    </citation>
    <scope>IDENTIFICATION</scope>
    <source>
        <strain evidence="3">Wakin</strain>
        <tissue evidence="3">Muscle</tissue>
    </source>
</reference>
<proteinExistence type="predicted"/>
<dbReference type="InterPro" id="IPR000595">
    <property type="entry name" value="cNMP-bd_dom"/>
</dbReference>
<name>A0A6P6J5Z6_CARAU</name>
<dbReference type="KEGG" id="caua:113039691"/>
<organism evidence="2 3">
    <name type="scientific">Carassius auratus</name>
    <name type="common">Goldfish</name>
    <dbReference type="NCBI Taxonomy" id="7957"/>
    <lineage>
        <taxon>Eukaryota</taxon>
        <taxon>Metazoa</taxon>
        <taxon>Chordata</taxon>
        <taxon>Craniata</taxon>
        <taxon>Vertebrata</taxon>
        <taxon>Euteleostomi</taxon>
        <taxon>Actinopterygii</taxon>
        <taxon>Neopterygii</taxon>
        <taxon>Teleostei</taxon>
        <taxon>Ostariophysi</taxon>
        <taxon>Cypriniformes</taxon>
        <taxon>Cyprinidae</taxon>
        <taxon>Cyprininae</taxon>
        <taxon>Carassius</taxon>
    </lineage>
</organism>
<dbReference type="Gene3D" id="2.60.120.10">
    <property type="entry name" value="Jelly Rolls"/>
    <property type="match status" value="1"/>
</dbReference>
<dbReference type="RefSeq" id="XP_026053497.1">
    <property type="nucleotide sequence ID" value="XM_026197712.1"/>
</dbReference>
<dbReference type="SUPFAM" id="SSF51206">
    <property type="entry name" value="cAMP-binding domain-like"/>
    <property type="match status" value="1"/>
</dbReference>
<keyword evidence="2" id="KW-1185">Reference proteome</keyword>
<dbReference type="InterPro" id="IPR018490">
    <property type="entry name" value="cNMP-bd_dom_sf"/>
</dbReference>
<protein>
    <submittedName>
        <fullName evidence="3">cGMP-dependent protein kinase 1-like</fullName>
    </submittedName>
</protein>
<dbReference type="PROSITE" id="PS50042">
    <property type="entry name" value="CNMP_BINDING_3"/>
    <property type="match status" value="1"/>
</dbReference>
<dbReference type="InterPro" id="IPR014710">
    <property type="entry name" value="RmlC-like_jellyroll"/>
</dbReference>
<sequence length="87" mass="9613">MVDGDLWYLVKVLEKYSASEESMLASVLTRGDCFGERGDDEMSMSALATGDVTCLVIDKEVFKKVTEGLDDALKIFPTRPGQSPFEE</sequence>
<dbReference type="Proteomes" id="UP000515129">
    <property type="component" value="Chromosome 22"/>
</dbReference>
<dbReference type="GeneID" id="113039691"/>
<evidence type="ECO:0000313" key="3">
    <source>
        <dbReference type="RefSeq" id="XP_026053497.1"/>
    </source>
</evidence>
<evidence type="ECO:0000259" key="1">
    <source>
        <dbReference type="PROSITE" id="PS50042"/>
    </source>
</evidence>
<evidence type="ECO:0000313" key="2">
    <source>
        <dbReference type="Proteomes" id="UP000515129"/>
    </source>
</evidence>
<accession>A0A6P6J5Z6</accession>
<dbReference type="AlphaFoldDB" id="A0A6P6J5Z6"/>
<feature type="domain" description="Cyclic nucleotide-binding" evidence="1">
    <location>
        <begin position="1"/>
        <end position="65"/>
    </location>
</feature>